<evidence type="ECO:0000259" key="7">
    <source>
        <dbReference type="PROSITE" id="PS51352"/>
    </source>
</evidence>
<evidence type="ECO:0000256" key="4">
    <source>
        <dbReference type="ARBA" id="ARBA00023157"/>
    </source>
</evidence>
<keyword evidence="3" id="KW-0735">Signal-anchor</keyword>
<dbReference type="CDD" id="cd02966">
    <property type="entry name" value="TlpA_like_family"/>
    <property type="match status" value="1"/>
</dbReference>
<dbReference type="GO" id="GO:0016209">
    <property type="term" value="F:antioxidant activity"/>
    <property type="evidence" value="ECO:0007669"/>
    <property type="project" value="InterPro"/>
</dbReference>
<dbReference type="EMBL" id="FTOF01000011">
    <property type="protein sequence ID" value="SIS52968.1"/>
    <property type="molecule type" value="Genomic_DNA"/>
</dbReference>
<evidence type="ECO:0000256" key="2">
    <source>
        <dbReference type="ARBA" id="ARBA00022748"/>
    </source>
</evidence>
<sequence>MPSTPRRAAIAVAAVLTAVTLTACSSGDGARNAVAVGGTFQFHSPGGQTEIIYAKEERAPLPDFSGPSLMEEGEEISLSDFEGEVVVLNAWGQWCAPCRAEVDDLQLVLETLDPLGGTVLGINVRDYNQTIAQDFGLDNAVTYPSIYDPPFRIAAALGGVPTSVSPTTIVLDRSHRPAAVFLREVTADDIFDVALPLAEEAPAS</sequence>
<keyword evidence="6" id="KW-0732">Signal</keyword>
<evidence type="ECO:0000256" key="1">
    <source>
        <dbReference type="ARBA" id="ARBA00004196"/>
    </source>
</evidence>
<gene>
    <name evidence="8" type="ORF">SAMN05444817_11137</name>
</gene>
<dbReference type="GO" id="GO:0017004">
    <property type="term" value="P:cytochrome complex assembly"/>
    <property type="evidence" value="ECO:0007669"/>
    <property type="project" value="UniProtKB-KW"/>
</dbReference>
<evidence type="ECO:0000256" key="3">
    <source>
        <dbReference type="ARBA" id="ARBA00022968"/>
    </source>
</evidence>
<dbReference type="PROSITE" id="PS51352">
    <property type="entry name" value="THIOREDOXIN_2"/>
    <property type="match status" value="1"/>
</dbReference>
<evidence type="ECO:0000256" key="5">
    <source>
        <dbReference type="ARBA" id="ARBA00023284"/>
    </source>
</evidence>
<protein>
    <submittedName>
        <fullName evidence="8">Peroxiredoxin</fullName>
    </submittedName>
</protein>
<dbReference type="RefSeq" id="WP_076599691.1">
    <property type="nucleotide sequence ID" value="NZ_CP046976.1"/>
</dbReference>
<feature type="chain" id="PRO_5038574673" evidence="6">
    <location>
        <begin position="24"/>
        <end position="204"/>
    </location>
</feature>
<dbReference type="PROSITE" id="PS51257">
    <property type="entry name" value="PROKAR_LIPOPROTEIN"/>
    <property type="match status" value="1"/>
</dbReference>
<dbReference type="InterPro" id="IPR013766">
    <property type="entry name" value="Thioredoxin_domain"/>
</dbReference>
<dbReference type="PANTHER" id="PTHR42852:SF6">
    <property type="entry name" value="THIOL:DISULFIDE INTERCHANGE PROTEIN DSBE"/>
    <property type="match status" value="1"/>
</dbReference>
<keyword evidence="3" id="KW-0812">Transmembrane</keyword>
<dbReference type="InterPro" id="IPR036249">
    <property type="entry name" value="Thioredoxin-like_sf"/>
</dbReference>
<reference evidence="9" key="1">
    <citation type="submission" date="2017-01" db="EMBL/GenBank/DDBJ databases">
        <authorList>
            <person name="Varghese N."/>
            <person name="Submissions S."/>
        </authorList>
    </citation>
    <scope>NUCLEOTIDE SEQUENCE [LARGE SCALE GENOMIC DNA]</scope>
    <source>
        <strain evidence="9">DSM 44531</strain>
    </source>
</reference>
<keyword evidence="4" id="KW-1015">Disulfide bond</keyword>
<accession>A0A1N7JUE8</accession>
<feature type="signal peptide" evidence="6">
    <location>
        <begin position="1"/>
        <end position="23"/>
    </location>
</feature>
<dbReference type="Pfam" id="PF00578">
    <property type="entry name" value="AhpC-TSA"/>
    <property type="match status" value="1"/>
</dbReference>
<name>A0A1N7JUE8_9CORY</name>
<dbReference type="GO" id="GO:0030313">
    <property type="term" value="C:cell envelope"/>
    <property type="evidence" value="ECO:0007669"/>
    <property type="project" value="UniProtKB-SubCell"/>
</dbReference>
<keyword evidence="9" id="KW-1185">Reference proteome</keyword>
<dbReference type="GO" id="GO:0016491">
    <property type="term" value="F:oxidoreductase activity"/>
    <property type="evidence" value="ECO:0007669"/>
    <property type="project" value="InterPro"/>
</dbReference>
<dbReference type="Proteomes" id="UP000186292">
    <property type="component" value="Unassembled WGS sequence"/>
</dbReference>
<evidence type="ECO:0000313" key="9">
    <source>
        <dbReference type="Proteomes" id="UP000186292"/>
    </source>
</evidence>
<dbReference type="AlphaFoldDB" id="A0A1N7JUE8"/>
<proteinExistence type="predicted"/>
<feature type="domain" description="Thioredoxin" evidence="7">
    <location>
        <begin position="55"/>
        <end position="199"/>
    </location>
</feature>
<dbReference type="STRING" id="1161099.SAMN05444817_11137"/>
<evidence type="ECO:0000256" key="6">
    <source>
        <dbReference type="SAM" id="SignalP"/>
    </source>
</evidence>
<keyword evidence="5" id="KW-0676">Redox-active center</keyword>
<dbReference type="InterPro" id="IPR000866">
    <property type="entry name" value="AhpC/TSA"/>
</dbReference>
<dbReference type="Gene3D" id="3.40.30.10">
    <property type="entry name" value="Glutaredoxin"/>
    <property type="match status" value="1"/>
</dbReference>
<comment type="subcellular location">
    <subcellularLocation>
        <location evidence="1">Cell envelope</location>
    </subcellularLocation>
</comment>
<evidence type="ECO:0000313" key="8">
    <source>
        <dbReference type="EMBL" id="SIS52968.1"/>
    </source>
</evidence>
<dbReference type="PANTHER" id="PTHR42852">
    <property type="entry name" value="THIOL:DISULFIDE INTERCHANGE PROTEIN DSBE"/>
    <property type="match status" value="1"/>
</dbReference>
<keyword evidence="2" id="KW-0201">Cytochrome c-type biogenesis</keyword>
<organism evidence="8 9">
    <name type="scientific">Corynebacterium appendicis CIP 107643</name>
    <dbReference type="NCBI Taxonomy" id="1161099"/>
    <lineage>
        <taxon>Bacteria</taxon>
        <taxon>Bacillati</taxon>
        <taxon>Actinomycetota</taxon>
        <taxon>Actinomycetes</taxon>
        <taxon>Mycobacteriales</taxon>
        <taxon>Corynebacteriaceae</taxon>
        <taxon>Corynebacterium</taxon>
    </lineage>
</organism>
<dbReference type="SUPFAM" id="SSF52833">
    <property type="entry name" value="Thioredoxin-like"/>
    <property type="match status" value="1"/>
</dbReference>
<dbReference type="OrthoDB" id="9796554at2"/>
<dbReference type="InterPro" id="IPR050553">
    <property type="entry name" value="Thioredoxin_ResA/DsbE_sf"/>
</dbReference>